<dbReference type="EMBL" id="QGNW01000270">
    <property type="protein sequence ID" value="RVW80090.1"/>
    <property type="molecule type" value="Genomic_DNA"/>
</dbReference>
<protein>
    <submittedName>
        <fullName evidence="1">Uncharacterized protein</fullName>
    </submittedName>
</protein>
<reference evidence="1 2" key="1">
    <citation type="journal article" date="2018" name="PLoS Genet.">
        <title>Population sequencing reveals clonal diversity and ancestral inbreeding in the grapevine cultivar Chardonnay.</title>
        <authorList>
            <person name="Roach M.J."/>
            <person name="Johnson D.L."/>
            <person name="Bohlmann J."/>
            <person name="van Vuuren H.J."/>
            <person name="Jones S.J."/>
            <person name="Pretorius I.S."/>
            <person name="Schmidt S.A."/>
            <person name="Borneman A.R."/>
        </authorList>
    </citation>
    <scope>NUCLEOTIDE SEQUENCE [LARGE SCALE GENOMIC DNA]</scope>
    <source>
        <strain evidence="2">cv. Chardonnay</strain>
        <tissue evidence="1">Leaf</tissue>
    </source>
</reference>
<sequence>MASHTYAIDQWARTIHSGSQLTTHDTKQKRALPIVPLPSTTKSPLSPTSTFDMSLPILSIPLPPPLSCASEPDIPISTLVIPVSNFLKPSQPQVVDATLSTLSIMARLDTLQVLFVSMDSCIDARLRKMETQMDDLTFSVQQLTSLIIPSRQRIDFVTPTDTNLEVDGRIEVIGSSSNTRVPIVAYETMPILQTSGDATTKIFTLTIDIPDSAGQVDGEIFIHATDTSVDIIIRDDPPIVQVVGEAVTPIIEITNQATTPILEDIDQVATLVLEAIDGVFDPIIGA</sequence>
<evidence type="ECO:0000313" key="1">
    <source>
        <dbReference type="EMBL" id="RVW80090.1"/>
    </source>
</evidence>
<organism evidence="1 2">
    <name type="scientific">Vitis vinifera</name>
    <name type="common">Grape</name>
    <dbReference type="NCBI Taxonomy" id="29760"/>
    <lineage>
        <taxon>Eukaryota</taxon>
        <taxon>Viridiplantae</taxon>
        <taxon>Streptophyta</taxon>
        <taxon>Embryophyta</taxon>
        <taxon>Tracheophyta</taxon>
        <taxon>Spermatophyta</taxon>
        <taxon>Magnoliopsida</taxon>
        <taxon>eudicotyledons</taxon>
        <taxon>Gunneridae</taxon>
        <taxon>Pentapetalae</taxon>
        <taxon>rosids</taxon>
        <taxon>Vitales</taxon>
        <taxon>Vitaceae</taxon>
        <taxon>Viteae</taxon>
        <taxon>Vitis</taxon>
    </lineage>
</organism>
<accession>A0A438H693</accession>
<dbReference type="Proteomes" id="UP000288805">
    <property type="component" value="Unassembled WGS sequence"/>
</dbReference>
<dbReference type="AlphaFoldDB" id="A0A438H693"/>
<evidence type="ECO:0000313" key="2">
    <source>
        <dbReference type="Proteomes" id="UP000288805"/>
    </source>
</evidence>
<proteinExistence type="predicted"/>
<comment type="caution">
    <text evidence="1">The sequence shown here is derived from an EMBL/GenBank/DDBJ whole genome shotgun (WGS) entry which is preliminary data.</text>
</comment>
<gene>
    <name evidence="1" type="ORF">CK203_052410</name>
</gene>
<name>A0A438H693_VITVI</name>